<proteinExistence type="predicted"/>
<accession>A0ABT4H7K2</accession>
<organism evidence="1 2">
    <name type="scientific">Paenibacillus alvei</name>
    <name type="common">Bacillus alvei</name>
    <dbReference type="NCBI Taxonomy" id="44250"/>
    <lineage>
        <taxon>Bacteria</taxon>
        <taxon>Bacillati</taxon>
        <taxon>Bacillota</taxon>
        <taxon>Bacilli</taxon>
        <taxon>Bacillales</taxon>
        <taxon>Paenibacillaceae</taxon>
        <taxon>Paenibacillus</taxon>
    </lineage>
</organism>
<gene>
    <name evidence="1" type="ORF">M5X12_31090</name>
</gene>
<keyword evidence="2" id="KW-1185">Reference proteome</keyword>
<dbReference type="Proteomes" id="UP001527181">
    <property type="component" value="Unassembled WGS sequence"/>
</dbReference>
<reference evidence="1 2" key="1">
    <citation type="submission" date="2022-05" db="EMBL/GenBank/DDBJ databases">
        <title>Genome Sequencing of Bee-Associated Microbes.</title>
        <authorList>
            <person name="Dunlap C."/>
        </authorList>
    </citation>
    <scope>NUCLEOTIDE SEQUENCE [LARGE SCALE GENOMIC DNA]</scope>
    <source>
        <strain evidence="1 2">NRRL B-04010</strain>
    </source>
</reference>
<dbReference type="RefSeq" id="WP_005551371.1">
    <property type="nucleotide sequence ID" value="NZ_JAMDLX010000006.1"/>
</dbReference>
<evidence type="ECO:0000313" key="2">
    <source>
        <dbReference type="Proteomes" id="UP001527181"/>
    </source>
</evidence>
<comment type="caution">
    <text evidence="1">The sequence shown here is derived from an EMBL/GenBank/DDBJ whole genome shotgun (WGS) entry which is preliminary data.</text>
</comment>
<protein>
    <submittedName>
        <fullName evidence="1">Uncharacterized protein</fullName>
    </submittedName>
</protein>
<dbReference type="EMBL" id="JAMDNP010000138">
    <property type="protein sequence ID" value="MCY9764945.1"/>
    <property type="molecule type" value="Genomic_DNA"/>
</dbReference>
<evidence type="ECO:0000313" key="1">
    <source>
        <dbReference type="EMBL" id="MCY9764945.1"/>
    </source>
</evidence>
<sequence>MIEWIKYDKENPPSTKVKFLVTNGKSVTSAYLDHREVTGLAWWTTSDALLMGVTHYAIINLPGGTGDE</sequence>
<name>A0ABT4H7K2_PAEAL</name>